<evidence type="ECO:0000313" key="2">
    <source>
        <dbReference type="EMBL" id="OAE26054.1"/>
    </source>
</evidence>
<protein>
    <submittedName>
        <fullName evidence="2">Uncharacterized protein</fullName>
    </submittedName>
</protein>
<comment type="caution">
    <text evidence="2">The sequence shown here is derived from an EMBL/GenBank/DDBJ whole genome shotgun (WGS) entry which is preliminary data.</text>
</comment>
<dbReference type="AlphaFoldDB" id="A0A176VZ22"/>
<reference evidence="2" key="1">
    <citation type="submission" date="2016-03" db="EMBL/GenBank/DDBJ databases">
        <title>Mechanisms controlling the formation of the plant cell surface in tip-growing cells are functionally conserved among land plants.</title>
        <authorList>
            <person name="Honkanen S."/>
            <person name="Jones V.A."/>
            <person name="Morieri G."/>
            <person name="Champion C."/>
            <person name="Hetherington A.J."/>
            <person name="Kelly S."/>
            <person name="Saint-Marcoux D."/>
            <person name="Proust H."/>
            <person name="Prescott H."/>
            <person name="Dolan L."/>
        </authorList>
    </citation>
    <scope>NUCLEOTIDE SEQUENCE [LARGE SCALE GENOMIC DNA]</scope>
    <source>
        <tissue evidence="2">Whole gametophyte</tissue>
    </source>
</reference>
<feature type="compositionally biased region" description="Basic and acidic residues" evidence="1">
    <location>
        <begin position="62"/>
        <end position="71"/>
    </location>
</feature>
<evidence type="ECO:0000256" key="1">
    <source>
        <dbReference type="SAM" id="MobiDB-lite"/>
    </source>
</evidence>
<keyword evidence="3" id="KW-1185">Reference proteome</keyword>
<organism evidence="2 3">
    <name type="scientific">Marchantia polymorpha subsp. ruderalis</name>
    <dbReference type="NCBI Taxonomy" id="1480154"/>
    <lineage>
        <taxon>Eukaryota</taxon>
        <taxon>Viridiplantae</taxon>
        <taxon>Streptophyta</taxon>
        <taxon>Embryophyta</taxon>
        <taxon>Marchantiophyta</taxon>
        <taxon>Marchantiopsida</taxon>
        <taxon>Marchantiidae</taxon>
        <taxon>Marchantiales</taxon>
        <taxon>Marchantiaceae</taxon>
        <taxon>Marchantia</taxon>
    </lineage>
</organism>
<feature type="region of interest" description="Disordered" evidence="1">
    <location>
        <begin position="35"/>
        <end position="81"/>
    </location>
</feature>
<dbReference type="EMBL" id="LVLJ01002262">
    <property type="protein sequence ID" value="OAE26054.1"/>
    <property type="molecule type" value="Genomic_DNA"/>
</dbReference>
<sequence length="81" mass="8768">METKSSASSEKAWPAVASATVTARRGSLVWRTARRGVDGSPSFGRSPDLNPLFDAGDCGAESWKDRDRDETSMSMQRAGLF</sequence>
<evidence type="ECO:0000313" key="3">
    <source>
        <dbReference type="Proteomes" id="UP000077202"/>
    </source>
</evidence>
<name>A0A176VZ22_MARPO</name>
<accession>A0A176VZ22</accession>
<dbReference type="Proteomes" id="UP000077202">
    <property type="component" value="Unassembled WGS sequence"/>
</dbReference>
<proteinExistence type="predicted"/>
<gene>
    <name evidence="2" type="ORF">AXG93_3437s1130</name>
</gene>